<gene>
    <name evidence="6" type="ORF">LY90DRAFT_135547</name>
</gene>
<dbReference type="SUPFAM" id="SSF48452">
    <property type="entry name" value="TPR-like"/>
    <property type="match status" value="1"/>
</dbReference>
<proteinExistence type="predicted"/>
<dbReference type="STRING" id="1754190.A0A1Y2AHD4"/>
<evidence type="ECO:0000259" key="5">
    <source>
        <dbReference type="PROSITE" id="PS50865"/>
    </source>
</evidence>
<dbReference type="Gene3D" id="1.25.40.20">
    <property type="entry name" value="Ankyrin repeat-containing domain"/>
    <property type="match status" value="2"/>
</dbReference>
<dbReference type="PANTHER" id="PTHR24133:SF40">
    <property type="entry name" value="ANKYRIN REPEAT DOMAIN 44"/>
    <property type="match status" value="1"/>
</dbReference>
<reference evidence="6 7" key="1">
    <citation type="submission" date="2016-08" db="EMBL/GenBank/DDBJ databases">
        <title>A Parts List for Fungal Cellulosomes Revealed by Comparative Genomics.</title>
        <authorList>
            <consortium name="DOE Joint Genome Institute"/>
            <person name="Haitjema C.H."/>
            <person name="Gilmore S.P."/>
            <person name="Henske J.K."/>
            <person name="Solomon K.V."/>
            <person name="De Groot R."/>
            <person name="Kuo A."/>
            <person name="Mondo S.J."/>
            <person name="Salamov A.A."/>
            <person name="Labutti K."/>
            <person name="Zhao Z."/>
            <person name="Chiniquy J."/>
            <person name="Barry K."/>
            <person name="Brewer H.M."/>
            <person name="Purvine S.O."/>
            <person name="Wright A.T."/>
            <person name="Boxma B."/>
            <person name="Van Alen T."/>
            <person name="Hackstein J.H."/>
            <person name="Baker S.E."/>
            <person name="Grigoriev I.V."/>
            <person name="O'Malley M.A."/>
        </authorList>
    </citation>
    <scope>NUCLEOTIDE SEQUENCE [LARGE SCALE GENOMIC DNA]</scope>
    <source>
        <strain evidence="6 7">G1</strain>
    </source>
</reference>
<dbReference type="InterPro" id="IPR002893">
    <property type="entry name" value="Znf_MYND"/>
</dbReference>
<organism evidence="6 7">
    <name type="scientific">Neocallimastix californiae</name>
    <dbReference type="NCBI Taxonomy" id="1754190"/>
    <lineage>
        <taxon>Eukaryota</taxon>
        <taxon>Fungi</taxon>
        <taxon>Fungi incertae sedis</taxon>
        <taxon>Chytridiomycota</taxon>
        <taxon>Chytridiomycota incertae sedis</taxon>
        <taxon>Neocallimastigomycetes</taxon>
        <taxon>Neocallimastigales</taxon>
        <taxon>Neocallimastigaceae</taxon>
        <taxon>Neocallimastix</taxon>
    </lineage>
</organism>
<dbReference type="SUPFAM" id="SSF48403">
    <property type="entry name" value="Ankyrin repeat"/>
    <property type="match status" value="1"/>
</dbReference>
<evidence type="ECO:0000256" key="3">
    <source>
        <dbReference type="ARBA" id="ARBA00022833"/>
    </source>
</evidence>
<evidence type="ECO:0000256" key="4">
    <source>
        <dbReference type="PROSITE-ProRule" id="PRU00134"/>
    </source>
</evidence>
<dbReference type="Gene3D" id="6.10.140.2220">
    <property type="match status" value="1"/>
</dbReference>
<dbReference type="SMART" id="SM00248">
    <property type="entry name" value="ANK"/>
    <property type="match status" value="7"/>
</dbReference>
<accession>A0A1Y2AHD4</accession>
<keyword evidence="1" id="KW-0479">Metal-binding</keyword>
<keyword evidence="7" id="KW-1185">Reference proteome</keyword>
<dbReference type="Proteomes" id="UP000193920">
    <property type="component" value="Unassembled WGS sequence"/>
</dbReference>
<dbReference type="SUPFAM" id="SSF144232">
    <property type="entry name" value="HIT/MYND zinc finger-like"/>
    <property type="match status" value="1"/>
</dbReference>
<keyword evidence="3" id="KW-0862">Zinc</keyword>
<evidence type="ECO:0000256" key="2">
    <source>
        <dbReference type="ARBA" id="ARBA00022771"/>
    </source>
</evidence>
<evidence type="ECO:0000313" key="7">
    <source>
        <dbReference type="Proteomes" id="UP000193920"/>
    </source>
</evidence>
<protein>
    <submittedName>
        <fullName evidence="6">Ankyrin</fullName>
    </submittedName>
</protein>
<dbReference type="PROSITE" id="PS50865">
    <property type="entry name" value="ZF_MYND_2"/>
    <property type="match status" value="1"/>
</dbReference>
<dbReference type="EMBL" id="MCOG01000256">
    <property type="protein sequence ID" value="ORY21926.1"/>
    <property type="molecule type" value="Genomic_DNA"/>
</dbReference>
<dbReference type="InterPro" id="IPR002110">
    <property type="entry name" value="Ankyrin_rpt"/>
</dbReference>
<dbReference type="Pfam" id="PF01753">
    <property type="entry name" value="zf-MYND"/>
    <property type="match status" value="1"/>
</dbReference>
<dbReference type="InterPro" id="IPR011990">
    <property type="entry name" value="TPR-like_helical_dom_sf"/>
</dbReference>
<dbReference type="Pfam" id="PF12796">
    <property type="entry name" value="Ank_2"/>
    <property type="match status" value="1"/>
</dbReference>
<comment type="caution">
    <text evidence="6">The sequence shown here is derived from an EMBL/GenBank/DDBJ whole genome shotgun (WGS) entry which is preliminary data.</text>
</comment>
<dbReference type="GO" id="GO:0008270">
    <property type="term" value="F:zinc ion binding"/>
    <property type="evidence" value="ECO:0007669"/>
    <property type="project" value="UniProtKB-KW"/>
</dbReference>
<dbReference type="PROSITE" id="PS01360">
    <property type="entry name" value="ZF_MYND_1"/>
    <property type="match status" value="1"/>
</dbReference>
<dbReference type="InterPro" id="IPR036770">
    <property type="entry name" value="Ankyrin_rpt-contain_sf"/>
</dbReference>
<dbReference type="PANTHER" id="PTHR24133">
    <property type="entry name" value="ANKYRIN DOMAIN-CONTAINING"/>
    <property type="match status" value="1"/>
</dbReference>
<name>A0A1Y2AHD4_9FUNG</name>
<keyword evidence="2 4" id="KW-0863">Zinc-finger</keyword>
<dbReference type="AlphaFoldDB" id="A0A1Y2AHD4"/>
<feature type="domain" description="MYND-type" evidence="5">
    <location>
        <begin position="371"/>
        <end position="413"/>
    </location>
</feature>
<dbReference type="Gene3D" id="1.25.40.10">
    <property type="entry name" value="Tetratricopeptide repeat domain"/>
    <property type="match status" value="1"/>
</dbReference>
<dbReference type="InterPro" id="IPR052391">
    <property type="entry name" value="E3_Ligase-Neurotoxin"/>
</dbReference>
<dbReference type="OrthoDB" id="432970at2759"/>
<evidence type="ECO:0000256" key="1">
    <source>
        <dbReference type="ARBA" id="ARBA00022723"/>
    </source>
</evidence>
<sequence>MAMAQLALKQWDDAIETINKGLEIDPKNINLLNSLKKAKAQEETVTEKRTPIYEYFVQLQDKSPLFEAIFYRDFDKVKMLIDQYKCDPHNIVANERDEVIMNALHVCAVSGNSDPKIDHDTRIEKYLLDLRVDITVQDNNGLTPINLACLANRPTTLKTYLDYLVAKNEGLDDDIVVTALKSSSTALSTMLEVTAKEGYIDVAKILLENHVEPTPFAVKEAAKYGNTSVLRLLLEHDVDVNATEGVNDEDNLTALESAIVELNYDCVELLLNKGAKLTVSSGQLLSTPVELAAKIGDKRLFELILKYKPKVSNALLQTCIKMKRGSITKLIKDYSKEQDNNEIEIDEELDKTINDLCTEMKNIEIESVKYCNNCKEIFDLTGAKANRCSRCKKVYYCCRDCQVKDWKTHKITCHA</sequence>
<evidence type="ECO:0000313" key="6">
    <source>
        <dbReference type="EMBL" id="ORY21926.1"/>
    </source>
</evidence>